<keyword evidence="3 5" id="KW-1133">Transmembrane helix</keyword>
<keyword evidence="4 5" id="KW-0472">Membrane</keyword>
<evidence type="ECO:0000256" key="1">
    <source>
        <dbReference type="ARBA" id="ARBA00004141"/>
    </source>
</evidence>
<dbReference type="Pfam" id="PF13515">
    <property type="entry name" value="FUSC_2"/>
    <property type="match status" value="1"/>
</dbReference>
<organism evidence="7 8">
    <name type="scientific">Alcaligenes xylosoxydans xylosoxydans</name>
    <name type="common">Achromobacter xylosoxidans</name>
    <dbReference type="NCBI Taxonomy" id="85698"/>
    <lineage>
        <taxon>Bacteria</taxon>
        <taxon>Pseudomonadati</taxon>
        <taxon>Pseudomonadota</taxon>
        <taxon>Betaproteobacteria</taxon>
        <taxon>Burkholderiales</taxon>
        <taxon>Alcaligenaceae</taxon>
        <taxon>Achromobacter</taxon>
    </lineage>
</organism>
<dbReference type="GO" id="GO:0016020">
    <property type="term" value="C:membrane"/>
    <property type="evidence" value="ECO:0007669"/>
    <property type="project" value="UniProtKB-SubCell"/>
</dbReference>
<evidence type="ECO:0000256" key="4">
    <source>
        <dbReference type="ARBA" id="ARBA00023136"/>
    </source>
</evidence>
<evidence type="ECO:0000313" key="7">
    <source>
        <dbReference type="EMBL" id="MCZ8402361.1"/>
    </source>
</evidence>
<proteinExistence type="predicted"/>
<evidence type="ECO:0000256" key="2">
    <source>
        <dbReference type="ARBA" id="ARBA00022692"/>
    </source>
</evidence>
<feature type="transmembrane region" description="Helical" evidence="5">
    <location>
        <begin position="82"/>
        <end position="111"/>
    </location>
</feature>
<feature type="domain" description="Integral membrane bound transporter" evidence="6">
    <location>
        <begin position="43"/>
        <end position="165"/>
    </location>
</feature>
<evidence type="ECO:0000256" key="3">
    <source>
        <dbReference type="ARBA" id="ARBA00022989"/>
    </source>
</evidence>
<evidence type="ECO:0000259" key="6">
    <source>
        <dbReference type="Pfam" id="PF13515"/>
    </source>
</evidence>
<name>A0A9W5AB46_ALCXX</name>
<evidence type="ECO:0000313" key="8">
    <source>
        <dbReference type="Proteomes" id="UP001141992"/>
    </source>
</evidence>
<reference evidence="7" key="1">
    <citation type="submission" date="2022-12" db="EMBL/GenBank/DDBJ databases">
        <authorList>
            <person name="Voronina O.L."/>
            <person name="Kunda M.S."/>
            <person name="Ryzhova N."/>
            <person name="Aksenova E.I."/>
        </authorList>
    </citation>
    <scope>NUCLEOTIDE SEQUENCE</scope>
    <source>
        <strain evidence="7">SCCH136:Ach223948</strain>
    </source>
</reference>
<accession>A0A9W5AB46</accession>
<comment type="subcellular location">
    <subcellularLocation>
        <location evidence="1">Membrane</location>
        <topology evidence="1">Multi-pass membrane protein</topology>
    </subcellularLocation>
</comment>
<feature type="transmembrane region" description="Helical" evidence="5">
    <location>
        <begin position="31"/>
        <end position="50"/>
    </location>
</feature>
<dbReference type="RefSeq" id="WP_242611976.1">
    <property type="nucleotide sequence ID" value="NZ_CYTI01000001.1"/>
</dbReference>
<dbReference type="InterPro" id="IPR049453">
    <property type="entry name" value="Memb_transporter_dom"/>
</dbReference>
<dbReference type="Proteomes" id="UP001141992">
    <property type="component" value="Unassembled WGS sequence"/>
</dbReference>
<keyword evidence="2 5" id="KW-0812">Transmembrane</keyword>
<evidence type="ECO:0000256" key="5">
    <source>
        <dbReference type="SAM" id="Phobius"/>
    </source>
</evidence>
<feature type="transmembrane region" description="Helical" evidence="5">
    <location>
        <begin position="153"/>
        <end position="175"/>
    </location>
</feature>
<comment type="caution">
    <text evidence="7">The sequence shown here is derived from an EMBL/GenBank/DDBJ whole genome shotgun (WGS) entry which is preliminary data.</text>
</comment>
<dbReference type="AlphaFoldDB" id="A0A9W5AB46"/>
<gene>
    <name evidence="7" type="ORF">O9570_12970</name>
</gene>
<protein>
    <submittedName>
        <fullName evidence="7">FUSC family protein</fullName>
    </submittedName>
</protein>
<dbReference type="EMBL" id="JAPZVI010000008">
    <property type="protein sequence ID" value="MCZ8402361.1"/>
    <property type="molecule type" value="Genomic_DNA"/>
</dbReference>
<sequence length="374" mass="40761">MHSGDMRHVRILVNLFKRASRSRMLLGRDGVRLPLQTVGAVLLAYAWMTWQRMPDVAWGAFSALFVVRATIEGTVTEAIARIVGAMAGVALGVGVVLLAAAMNLSIAWSIVASVGAAAFMSIRWPWLGYSLVTATILTVAPDDDILAGAASKTLAICVGSTSGILAAFTVLPLWARASMRYNMAASLESYGELLVDWAGALGQGRPRPREQDKPALARARARWRAASMACQARPLRLRYPRGDREADWLHERIEQLWLTVPLLERVGRLTLTDNVCNRLGASLDEVARAARRQIDALARAIREKNGQGLACPATEPLAQLAQAIEHGAFSPAERETVALIAWAWREVTRELDAVCQGLEARRHGGPSSPIQHRR</sequence>